<evidence type="ECO:0000313" key="3">
    <source>
        <dbReference type="Proteomes" id="UP000663844"/>
    </source>
</evidence>
<evidence type="ECO:0000313" key="2">
    <source>
        <dbReference type="EMBL" id="CAF4215110.1"/>
    </source>
</evidence>
<dbReference type="AlphaFoldDB" id="A0A820CGB0"/>
<evidence type="ECO:0000256" key="1">
    <source>
        <dbReference type="SAM" id="MobiDB-lite"/>
    </source>
</evidence>
<feature type="compositionally biased region" description="Polar residues" evidence="1">
    <location>
        <begin position="1"/>
        <end position="13"/>
    </location>
</feature>
<accession>A0A820CGB0</accession>
<name>A0A820CGB0_9BILA</name>
<proteinExistence type="predicted"/>
<feature type="region of interest" description="Disordered" evidence="1">
    <location>
        <begin position="1"/>
        <end position="23"/>
    </location>
</feature>
<dbReference type="Proteomes" id="UP000663844">
    <property type="component" value="Unassembled WGS sequence"/>
</dbReference>
<reference evidence="2" key="1">
    <citation type="submission" date="2021-02" db="EMBL/GenBank/DDBJ databases">
        <authorList>
            <person name="Nowell W R."/>
        </authorList>
    </citation>
    <scope>NUCLEOTIDE SEQUENCE</scope>
</reference>
<organism evidence="2 3">
    <name type="scientific">Adineta steineri</name>
    <dbReference type="NCBI Taxonomy" id="433720"/>
    <lineage>
        <taxon>Eukaryota</taxon>
        <taxon>Metazoa</taxon>
        <taxon>Spiralia</taxon>
        <taxon>Gnathifera</taxon>
        <taxon>Rotifera</taxon>
        <taxon>Eurotatoria</taxon>
        <taxon>Bdelloidea</taxon>
        <taxon>Adinetida</taxon>
        <taxon>Adinetidae</taxon>
        <taxon>Adineta</taxon>
    </lineage>
</organism>
<gene>
    <name evidence="2" type="ORF">OXD698_LOCUS41570</name>
</gene>
<comment type="caution">
    <text evidence="2">The sequence shown here is derived from an EMBL/GenBank/DDBJ whole genome shotgun (WGS) entry which is preliminary data.</text>
</comment>
<protein>
    <submittedName>
        <fullName evidence="2">Uncharacterized protein</fullName>
    </submittedName>
</protein>
<sequence>MTIDSTLSSTTNPKPIIALDCDG</sequence>
<dbReference type="EMBL" id="CAJOAZ010010099">
    <property type="protein sequence ID" value="CAF4215110.1"/>
    <property type="molecule type" value="Genomic_DNA"/>
</dbReference>
<feature type="non-terminal residue" evidence="2">
    <location>
        <position position="23"/>
    </location>
</feature>